<dbReference type="InterPro" id="IPR006612">
    <property type="entry name" value="THAP_Znf"/>
</dbReference>
<keyword evidence="1" id="KW-0479">Metal-binding</keyword>
<dbReference type="Gene3D" id="6.20.210.20">
    <property type="entry name" value="THAP domain"/>
    <property type="match status" value="1"/>
</dbReference>
<dbReference type="PROSITE" id="PS50950">
    <property type="entry name" value="ZF_THAP"/>
    <property type="match status" value="1"/>
</dbReference>
<accession>A0A8J9V3U4</accession>
<evidence type="ECO:0000313" key="7">
    <source>
        <dbReference type="EMBL" id="CAH0731691.1"/>
    </source>
</evidence>
<dbReference type="GO" id="GO:0008270">
    <property type="term" value="F:zinc ion binding"/>
    <property type="evidence" value="ECO:0007669"/>
    <property type="project" value="UniProtKB-KW"/>
</dbReference>
<evidence type="ECO:0000259" key="6">
    <source>
        <dbReference type="PROSITE" id="PS50950"/>
    </source>
</evidence>
<dbReference type="InterPro" id="IPR026516">
    <property type="entry name" value="THAP1/10"/>
</dbReference>
<proteinExistence type="predicted"/>
<reference evidence="7" key="1">
    <citation type="submission" date="2021-12" db="EMBL/GenBank/DDBJ databases">
        <authorList>
            <person name="Martin H S."/>
        </authorList>
    </citation>
    <scope>NUCLEOTIDE SEQUENCE</scope>
</reference>
<evidence type="ECO:0000256" key="3">
    <source>
        <dbReference type="ARBA" id="ARBA00022833"/>
    </source>
</evidence>
<dbReference type="SMART" id="SM00980">
    <property type="entry name" value="THAP"/>
    <property type="match status" value="1"/>
</dbReference>
<sequence>MPKCSLGNCKNITSRTLKSDGISYFRFPRDPIRCKEWISAVRRSRQGVFFKPNRSNVVCSEHFSEKDMYITEKGRVRLLKKAVPLVPTDTQGNSGVTQASCETVTLNLPNIEGYKPTTTSLSISSVLNTPEEALLEMELEKCRRRLKVKNNIISNLRKKNSRLIKRNAVLKSALKILRKKLKLDSNLYQEPTHVIVCEQNG</sequence>
<dbReference type="SMART" id="SM00692">
    <property type="entry name" value="DM3"/>
    <property type="match status" value="1"/>
</dbReference>
<dbReference type="GO" id="GO:0043565">
    <property type="term" value="F:sequence-specific DNA binding"/>
    <property type="evidence" value="ECO:0007669"/>
    <property type="project" value="InterPro"/>
</dbReference>
<dbReference type="SUPFAM" id="SSF57716">
    <property type="entry name" value="Glucocorticoid receptor-like (DNA-binding domain)"/>
    <property type="match status" value="1"/>
</dbReference>
<organism evidence="7 8">
    <name type="scientific">Brenthis ino</name>
    <name type="common">lesser marbled fritillary</name>
    <dbReference type="NCBI Taxonomy" id="405034"/>
    <lineage>
        <taxon>Eukaryota</taxon>
        <taxon>Metazoa</taxon>
        <taxon>Ecdysozoa</taxon>
        <taxon>Arthropoda</taxon>
        <taxon>Hexapoda</taxon>
        <taxon>Insecta</taxon>
        <taxon>Pterygota</taxon>
        <taxon>Neoptera</taxon>
        <taxon>Endopterygota</taxon>
        <taxon>Lepidoptera</taxon>
        <taxon>Glossata</taxon>
        <taxon>Ditrysia</taxon>
        <taxon>Papilionoidea</taxon>
        <taxon>Nymphalidae</taxon>
        <taxon>Heliconiinae</taxon>
        <taxon>Argynnini</taxon>
        <taxon>Brenthis</taxon>
    </lineage>
</organism>
<dbReference type="OrthoDB" id="7312725at2759"/>
<dbReference type="InterPro" id="IPR038441">
    <property type="entry name" value="THAP_Znf_sf"/>
</dbReference>
<dbReference type="PANTHER" id="PTHR46600">
    <property type="entry name" value="THAP DOMAIN-CONTAINING"/>
    <property type="match status" value="1"/>
</dbReference>
<evidence type="ECO:0000256" key="5">
    <source>
        <dbReference type="PROSITE-ProRule" id="PRU00309"/>
    </source>
</evidence>
<keyword evidence="8" id="KW-1185">Reference proteome</keyword>
<gene>
    <name evidence="7" type="ORF">BINO364_LOCUS16491</name>
</gene>
<dbReference type="PANTHER" id="PTHR46600:SF11">
    <property type="entry name" value="THAP DOMAIN-CONTAINING PROTEIN 10"/>
    <property type="match status" value="1"/>
</dbReference>
<evidence type="ECO:0000313" key="8">
    <source>
        <dbReference type="Proteomes" id="UP000838878"/>
    </source>
</evidence>
<keyword evidence="2 5" id="KW-0863">Zinc-finger</keyword>
<dbReference type="AlphaFoldDB" id="A0A8J9V3U4"/>
<keyword evidence="4 5" id="KW-0238">DNA-binding</keyword>
<evidence type="ECO:0000256" key="4">
    <source>
        <dbReference type="ARBA" id="ARBA00023125"/>
    </source>
</evidence>
<feature type="non-terminal residue" evidence="7">
    <location>
        <position position="201"/>
    </location>
</feature>
<evidence type="ECO:0000256" key="1">
    <source>
        <dbReference type="ARBA" id="ARBA00022723"/>
    </source>
</evidence>
<protein>
    <recommendedName>
        <fullName evidence="6">THAP-type domain-containing protein</fullName>
    </recommendedName>
</protein>
<keyword evidence="3" id="KW-0862">Zinc</keyword>
<evidence type="ECO:0000256" key="2">
    <source>
        <dbReference type="ARBA" id="ARBA00022771"/>
    </source>
</evidence>
<dbReference type="Pfam" id="PF05485">
    <property type="entry name" value="THAP"/>
    <property type="match status" value="1"/>
</dbReference>
<name>A0A8J9V3U4_9NEOP</name>
<dbReference type="Proteomes" id="UP000838878">
    <property type="component" value="Chromosome 9"/>
</dbReference>
<feature type="domain" description="THAP-type" evidence="6">
    <location>
        <begin position="1"/>
        <end position="87"/>
    </location>
</feature>
<dbReference type="EMBL" id="OV170229">
    <property type="protein sequence ID" value="CAH0731691.1"/>
    <property type="molecule type" value="Genomic_DNA"/>
</dbReference>